<sequence length="130" mass="14560">RREVGYRDGEYAKDTIQFPRGILNEGDELDRKKRYPEYDRSRKSARGKSDGKGEKHGGREGRMEEVEQARNRCDGSSASPSGFCPIAKKKNDGDEQRLSLAVKEEGEAKIVAWDLIIEIGEGEEVGGDWA</sequence>
<feature type="non-terminal residue" evidence="1">
    <location>
        <position position="1"/>
    </location>
</feature>
<comment type="caution">
    <text evidence="1">The sequence shown here is derived from an EMBL/GenBank/DDBJ whole genome shotgun (WGS) entry which is preliminary data.</text>
</comment>
<proteinExistence type="predicted"/>
<feature type="non-terminal residue" evidence="1">
    <location>
        <position position="130"/>
    </location>
</feature>
<gene>
    <name evidence="1" type="ORF">ACOLOM_LOCUS11334</name>
</gene>
<dbReference type="Proteomes" id="UP000789525">
    <property type="component" value="Unassembled WGS sequence"/>
</dbReference>
<evidence type="ECO:0000313" key="1">
    <source>
        <dbReference type="EMBL" id="CAG8725277.1"/>
    </source>
</evidence>
<keyword evidence="2" id="KW-1185">Reference proteome</keyword>
<dbReference type="EMBL" id="CAJVPT010040374">
    <property type="protein sequence ID" value="CAG8725277.1"/>
    <property type="molecule type" value="Genomic_DNA"/>
</dbReference>
<protein>
    <submittedName>
        <fullName evidence="1">523_t:CDS:1</fullName>
    </submittedName>
</protein>
<name>A0ACA9PWJ6_9GLOM</name>
<reference evidence="1" key="1">
    <citation type="submission" date="2021-06" db="EMBL/GenBank/DDBJ databases">
        <authorList>
            <person name="Kallberg Y."/>
            <person name="Tangrot J."/>
            <person name="Rosling A."/>
        </authorList>
    </citation>
    <scope>NUCLEOTIDE SEQUENCE</scope>
    <source>
        <strain evidence="1">CL356</strain>
    </source>
</reference>
<evidence type="ECO:0000313" key="2">
    <source>
        <dbReference type="Proteomes" id="UP000789525"/>
    </source>
</evidence>
<accession>A0ACA9PWJ6</accession>
<organism evidence="1 2">
    <name type="scientific">Acaulospora colombiana</name>
    <dbReference type="NCBI Taxonomy" id="27376"/>
    <lineage>
        <taxon>Eukaryota</taxon>
        <taxon>Fungi</taxon>
        <taxon>Fungi incertae sedis</taxon>
        <taxon>Mucoromycota</taxon>
        <taxon>Glomeromycotina</taxon>
        <taxon>Glomeromycetes</taxon>
        <taxon>Diversisporales</taxon>
        <taxon>Acaulosporaceae</taxon>
        <taxon>Acaulospora</taxon>
    </lineage>
</organism>